<protein>
    <submittedName>
        <fullName evidence="1">Uncharacterized protein</fullName>
    </submittedName>
</protein>
<reference evidence="1" key="1">
    <citation type="submission" date="2018-02" db="EMBL/GenBank/DDBJ databases">
        <title>Rhizophora mucronata_Transcriptome.</title>
        <authorList>
            <person name="Meera S.P."/>
            <person name="Sreeshan A."/>
            <person name="Augustine A."/>
        </authorList>
    </citation>
    <scope>NUCLEOTIDE SEQUENCE</scope>
    <source>
        <tissue evidence="1">Leaf</tissue>
    </source>
</reference>
<dbReference type="EMBL" id="GGEC01067606">
    <property type="protein sequence ID" value="MBX48090.1"/>
    <property type="molecule type" value="Transcribed_RNA"/>
</dbReference>
<name>A0A2P2P023_RHIMU</name>
<accession>A0A2P2P023</accession>
<sequence>MHTLLRKWSMKAESSSFLLVSMLCSMRYVAELLAGCPFLQLAKYSLRSAKRKATDTGC</sequence>
<proteinExistence type="predicted"/>
<dbReference type="AlphaFoldDB" id="A0A2P2P023"/>
<evidence type="ECO:0000313" key="1">
    <source>
        <dbReference type="EMBL" id="MBX48090.1"/>
    </source>
</evidence>
<organism evidence="1">
    <name type="scientific">Rhizophora mucronata</name>
    <name type="common">Asiatic mangrove</name>
    <dbReference type="NCBI Taxonomy" id="61149"/>
    <lineage>
        <taxon>Eukaryota</taxon>
        <taxon>Viridiplantae</taxon>
        <taxon>Streptophyta</taxon>
        <taxon>Embryophyta</taxon>
        <taxon>Tracheophyta</taxon>
        <taxon>Spermatophyta</taxon>
        <taxon>Magnoliopsida</taxon>
        <taxon>eudicotyledons</taxon>
        <taxon>Gunneridae</taxon>
        <taxon>Pentapetalae</taxon>
        <taxon>rosids</taxon>
        <taxon>fabids</taxon>
        <taxon>Malpighiales</taxon>
        <taxon>Rhizophoraceae</taxon>
        <taxon>Rhizophora</taxon>
    </lineage>
</organism>